<name>D2NPB2_ROTMD</name>
<evidence type="ECO:0000313" key="1">
    <source>
        <dbReference type="EMBL" id="BAI65480.1"/>
    </source>
</evidence>
<accession>D2NPB2</accession>
<reference evidence="1 2" key="3">
    <citation type="journal article" date="2010" name="Sequencing">
        <title>Complete Genome Sequence of Rothia mucilaginosa DY-18: A Clinical Isolate with Dense Meshwork-Like Structures from a Persistent Apical Periodontitis Lesion.</title>
        <authorList>
            <person name="Yamane K."/>
            <person name="Nambu T."/>
            <person name="Yamanaka T."/>
            <person name="Mashimo C."/>
            <person name="Sugimori C."/>
            <person name="Leung K.-P."/>
            <person name="Fukushima H."/>
        </authorList>
    </citation>
    <scope>NUCLEOTIDE SEQUENCE [LARGE SCALE GENOMIC DNA]</scope>
    <source>
        <strain evidence="1 2">DY-18</strain>
    </source>
</reference>
<dbReference type="Proteomes" id="UP000001883">
    <property type="component" value="Chromosome"/>
</dbReference>
<protein>
    <submittedName>
        <fullName evidence="1">N-acetylmuramoyl-L-alanine amidase</fullName>
    </submittedName>
</protein>
<dbReference type="HOGENOM" id="CLU_782752_0_0_11"/>
<gene>
    <name evidence="1" type="ordered locus">RMDY18_16480</name>
</gene>
<reference evidence="1 2" key="2">
    <citation type="journal article" date="2010" name="J Osaka Dent Univ">
        <title>Isolation and identification of Rothia mucilaginosa from persistent apical periodontitis lesions.</title>
        <authorList>
            <person name="Yamane K."/>
            <person name="Yoshida M."/>
            <person name="Fujihira T."/>
            <person name="Baba T."/>
            <person name="Tsuji N."/>
            <person name="Hayashi H."/>
            <person name="Sugimori C."/>
            <person name="Yamanaka T."/>
            <person name="Mashimo C."/>
            <person name="Nambu T."/>
            <person name="Kawai H."/>
            <person name="Fukushima H."/>
        </authorList>
    </citation>
    <scope>NUCLEOTIDE SEQUENCE [LARGE SCALE GENOMIC DNA]</scope>
    <source>
        <strain evidence="1 2">DY-18</strain>
    </source>
</reference>
<evidence type="ECO:0000313" key="2">
    <source>
        <dbReference type="Proteomes" id="UP000001883"/>
    </source>
</evidence>
<keyword evidence="2" id="KW-1185">Reference proteome</keyword>
<organism evidence="1 2">
    <name type="scientific">Rothia mucilaginosa (strain DY-18)</name>
    <name type="common">Stomatococcus mucilaginosus</name>
    <dbReference type="NCBI Taxonomy" id="680646"/>
    <lineage>
        <taxon>Bacteria</taxon>
        <taxon>Bacillati</taxon>
        <taxon>Actinomycetota</taxon>
        <taxon>Actinomycetes</taxon>
        <taxon>Micrococcales</taxon>
        <taxon>Micrococcaceae</taxon>
        <taxon>Rothia</taxon>
    </lineage>
</organism>
<reference evidence="2" key="1">
    <citation type="submission" date="2009-07" db="EMBL/GenBank/DDBJ databases">
        <title>Complete genome sequence of Rothia mucilaginosa DJ.</title>
        <authorList>
            <person name="Yamane K."/>
            <person name="Nambu T."/>
            <person name="Mashimo C."/>
            <person name="Sugimori C."/>
            <person name="Yamanaka T."/>
            <person name="Leung K."/>
            <person name="Fukushima H."/>
        </authorList>
    </citation>
    <scope>NUCLEOTIDE SEQUENCE [LARGE SCALE GENOMIC DNA]</scope>
    <source>
        <strain evidence="2">DY-18</strain>
    </source>
</reference>
<proteinExistence type="predicted"/>
<dbReference type="KEGG" id="rmu:RMDY18_16480"/>
<dbReference type="EMBL" id="AP011540">
    <property type="protein sequence ID" value="BAI65480.1"/>
    <property type="molecule type" value="Genomic_DNA"/>
</dbReference>
<sequence length="354" mass="36789">MYLLRAKNLEEVVQASRLDLTHCILDSLCLGARSDQQGVGGVHHNDIVEAKDRDLAVGIRDNNAGTTVVDNVILLAENGQLFAALLGVQACHSVEVSHIVPAEGTGNHCNVARCRSGLSHSVVDSGLGQGLPDAVHNSLTLGGVPSVSNFHDARVQLGLVRLEVLEHQSRRCHEHACVPGVLTGVQVLLCGSGIGLLHEGVHSLSVGGVLNTQGLAGVDVAKRAGGLGGGNTDGDNLAGCRGDDSFGHHTVEFIHGADHVVSCEGANDGVRFAAVDDSASQADSCSRILGGGLQYQVSGTQFRNLLGDRIGVRSTGNHHDGTIAEIDETVVGVTQQGIARRGEVEQELRGVRAG</sequence>
<dbReference type="AlphaFoldDB" id="D2NPB2"/>